<comment type="caution">
    <text evidence="3">The sequence shown here is derived from an EMBL/GenBank/DDBJ whole genome shotgun (WGS) entry which is preliminary data.</text>
</comment>
<dbReference type="AlphaFoldDB" id="A0A3M7KXX2"/>
<dbReference type="Gene3D" id="1.20.1530.20">
    <property type="match status" value="1"/>
</dbReference>
<feature type="compositionally biased region" description="Basic and acidic residues" evidence="1">
    <location>
        <begin position="460"/>
        <end position="471"/>
    </location>
</feature>
<evidence type="ECO:0008006" key="5">
    <source>
        <dbReference type="Google" id="ProtNLM"/>
    </source>
</evidence>
<feature type="transmembrane region" description="Helical" evidence="2">
    <location>
        <begin position="421"/>
        <end position="444"/>
    </location>
</feature>
<feature type="transmembrane region" description="Helical" evidence="2">
    <location>
        <begin position="131"/>
        <end position="155"/>
    </location>
</feature>
<organism evidence="3 4">
    <name type="scientific">Auxenochlorella protothecoides</name>
    <name type="common">Green microalga</name>
    <name type="synonym">Chlorella protothecoides</name>
    <dbReference type="NCBI Taxonomy" id="3075"/>
    <lineage>
        <taxon>Eukaryota</taxon>
        <taxon>Viridiplantae</taxon>
        <taxon>Chlorophyta</taxon>
        <taxon>core chlorophytes</taxon>
        <taxon>Trebouxiophyceae</taxon>
        <taxon>Chlorellales</taxon>
        <taxon>Chlorellaceae</taxon>
        <taxon>Auxenochlorella</taxon>
    </lineage>
</organism>
<keyword evidence="2" id="KW-1133">Transmembrane helix</keyword>
<dbReference type="PANTHER" id="PTHR43021:SF2">
    <property type="entry name" value="CATION_H+ EXCHANGER DOMAIN-CONTAINING PROTEIN"/>
    <property type="match status" value="1"/>
</dbReference>
<dbReference type="InterPro" id="IPR038770">
    <property type="entry name" value="Na+/solute_symporter_sf"/>
</dbReference>
<feature type="transmembrane region" description="Helical" evidence="2">
    <location>
        <begin position="271"/>
        <end position="292"/>
    </location>
</feature>
<name>A0A3M7KXX2_AUXPR</name>
<dbReference type="EMBL" id="QOKY01000183">
    <property type="protein sequence ID" value="RMZ54182.1"/>
    <property type="molecule type" value="Genomic_DNA"/>
</dbReference>
<dbReference type="Proteomes" id="UP000279271">
    <property type="component" value="Unassembled WGS sequence"/>
</dbReference>
<feature type="transmembrane region" description="Helical" evidence="2">
    <location>
        <begin position="298"/>
        <end position="316"/>
    </location>
</feature>
<protein>
    <recommendedName>
        <fullName evidence="5">Cation/H+ exchanger domain-containing protein</fullName>
    </recommendedName>
</protein>
<feature type="transmembrane region" description="Helical" evidence="2">
    <location>
        <begin position="176"/>
        <end position="197"/>
    </location>
</feature>
<evidence type="ECO:0000313" key="3">
    <source>
        <dbReference type="EMBL" id="RMZ54182.1"/>
    </source>
</evidence>
<feature type="region of interest" description="Disordered" evidence="1">
    <location>
        <begin position="456"/>
        <end position="484"/>
    </location>
</feature>
<evidence type="ECO:0000313" key="4">
    <source>
        <dbReference type="Proteomes" id="UP000279271"/>
    </source>
</evidence>
<evidence type="ECO:0000256" key="1">
    <source>
        <dbReference type="SAM" id="MobiDB-lite"/>
    </source>
</evidence>
<gene>
    <name evidence="3" type="ORF">APUTEX25_005338</name>
</gene>
<feature type="transmembrane region" description="Helical" evidence="2">
    <location>
        <begin position="6"/>
        <end position="24"/>
    </location>
</feature>
<feature type="transmembrane region" description="Helical" evidence="2">
    <location>
        <begin position="93"/>
        <end position="119"/>
    </location>
</feature>
<accession>A0A3M7KXX2</accession>
<evidence type="ECO:0000256" key="2">
    <source>
        <dbReference type="SAM" id="Phobius"/>
    </source>
</evidence>
<feature type="transmembrane region" description="Helical" evidence="2">
    <location>
        <begin position="62"/>
        <end position="81"/>
    </location>
</feature>
<proteinExistence type="predicted"/>
<dbReference type="PANTHER" id="PTHR43021">
    <property type="entry name" value="NA(+)/H(+) ANTIPORTER-RELATED"/>
    <property type="match status" value="1"/>
</dbReference>
<sequence length="484" mass="49202">MISNIFTLSGLGTLEACCVLWYGAGQASVRLGAPKITGIMLAGVLVGPSAINLLTAELAEDLVGLEHACLALIALAAGMELAAEELARTGTQVLVLTLCIALGSWLVTAAGFLGVVALVGPEALHLEPGLVWPAASLCGTLALARSPASAVGRAVRVAKAQIAVIQELRASGPFTSLVMAVTVLKDLLLFLCFAVTLDVLSQEPTPDAPPSSLLSLTLAAGAPLLRLLVSLSLGLLSGSGLAWVLQPRGPAQWLGRWTVAQRAQRLLSARVGARGSVAPAALVAGGTFFAAQALAAEPLLSCVVAGVVARNNIYLMGGGSGLRDVSQVLHAGLAAAMPFVNVLFFGLVGAHLRLGLLAGLAPFAVLLAAARIAGVAFGCLAGGVAGRVPPALRTRLWQGMVTQAGIALGLCQVIARRLPDWGLHVAALIAGSIIVNLLVGPLLFKTAILRLGEAEGGDSSEARPSKQRDAEAGQTTVEIPVISA</sequence>
<feature type="transmembrane region" description="Helical" evidence="2">
    <location>
        <begin position="36"/>
        <end position="56"/>
    </location>
</feature>
<keyword evidence="2" id="KW-0812">Transmembrane</keyword>
<feature type="transmembrane region" description="Helical" evidence="2">
    <location>
        <begin position="360"/>
        <end position="384"/>
    </location>
</feature>
<feature type="transmembrane region" description="Helical" evidence="2">
    <location>
        <begin position="217"/>
        <end position="245"/>
    </location>
</feature>
<reference evidence="4" key="1">
    <citation type="journal article" date="2018" name="Algal Res.">
        <title>Characterization of plant carbon substrate utilization by Auxenochlorella protothecoides.</title>
        <authorList>
            <person name="Vogler B.W."/>
            <person name="Starkenburg S.R."/>
            <person name="Sudasinghe N."/>
            <person name="Schambach J.Y."/>
            <person name="Rollin J.A."/>
            <person name="Pattathil S."/>
            <person name="Barry A.N."/>
        </authorList>
    </citation>
    <scope>NUCLEOTIDE SEQUENCE [LARGE SCALE GENOMIC DNA]</scope>
    <source>
        <strain evidence="4">UTEX 25</strain>
    </source>
</reference>
<feature type="transmembrane region" description="Helical" evidence="2">
    <location>
        <begin position="328"/>
        <end position="348"/>
    </location>
</feature>
<keyword evidence="2" id="KW-0472">Membrane</keyword>